<evidence type="ECO:0000256" key="1">
    <source>
        <dbReference type="ARBA" id="ARBA00001931"/>
    </source>
</evidence>
<evidence type="ECO:0000256" key="2">
    <source>
        <dbReference type="ARBA" id="ARBA00008156"/>
    </source>
</evidence>
<dbReference type="Pfam" id="PF01011">
    <property type="entry name" value="PQQ"/>
    <property type="match status" value="1"/>
</dbReference>
<dbReference type="GO" id="GO:0048038">
    <property type="term" value="F:quinone binding"/>
    <property type="evidence" value="ECO:0007669"/>
    <property type="project" value="InterPro"/>
</dbReference>
<keyword evidence="4" id="KW-0472">Membrane</keyword>
<evidence type="ECO:0000313" key="6">
    <source>
        <dbReference type="EMBL" id="SEI22228.1"/>
    </source>
</evidence>
<dbReference type="SMART" id="SM00564">
    <property type="entry name" value="PQQ"/>
    <property type="match status" value="5"/>
</dbReference>
<dbReference type="AlphaFoldDB" id="A0A1H6P3T3"/>
<feature type="transmembrane region" description="Helical" evidence="4">
    <location>
        <begin position="36"/>
        <end position="53"/>
    </location>
</feature>
<dbReference type="InterPro" id="IPR017511">
    <property type="entry name" value="PQQ_mDH"/>
</dbReference>
<accession>A0A1H6P3T3</accession>
<keyword evidence="4" id="KW-1133">Transmembrane helix</keyword>
<dbReference type="InterPro" id="IPR002372">
    <property type="entry name" value="PQQ_rpt_dom"/>
</dbReference>
<organism evidence="6 7">
    <name type="scientific">Pseudomonas asplenii</name>
    <dbReference type="NCBI Taxonomy" id="53407"/>
    <lineage>
        <taxon>Bacteria</taxon>
        <taxon>Pseudomonadati</taxon>
        <taxon>Pseudomonadota</taxon>
        <taxon>Gammaproteobacteria</taxon>
        <taxon>Pseudomonadales</taxon>
        <taxon>Pseudomonadaceae</taxon>
        <taxon>Pseudomonas</taxon>
    </lineage>
</organism>
<dbReference type="SUPFAM" id="SSF50998">
    <property type="entry name" value="Quinoprotein alcohol dehydrogenase-like"/>
    <property type="match status" value="1"/>
</dbReference>
<feature type="transmembrane region" description="Helical" evidence="4">
    <location>
        <begin position="58"/>
        <end position="75"/>
    </location>
</feature>
<dbReference type="InterPro" id="IPR011047">
    <property type="entry name" value="Quinoprotein_ADH-like_sf"/>
</dbReference>
<feature type="transmembrane region" description="Helical" evidence="4">
    <location>
        <begin position="118"/>
        <end position="138"/>
    </location>
</feature>
<dbReference type="Proteomes" id="UP000182272">
    <property type="component" value="Chromosome I"/>
</dbReference>
<comment type="similarity">
    <text evidence="2">Belongs to the bacterial PQQ dehydrogenase family.</text>
</comment>
<dbReference type="OrthoDB" id="9794322at2"/>
<evidence type="ECO:0000259" key="5">
    <source>
        <dbReference type="Pfam" id="PF01011"/>
    </source>
</evidence>
<dbReference type="NCBIfam" id="TIGR03074">
    <property type="entry name" value="PQQ_membr_DH"/>
    <property type="match status" value="1"/>
</dbReference>
<proteinExistence type="inferred from homology"/>
<evidence type="ECO:0000256" key="3">
    <source>
        <dbReference type="ARBA" id="ARBA00023002"/>
    </source>
</evidence>
<dbReference type="EMBL" id="LT629972">
    <property type="protein sequence ID" value="SEI22228.1"/>
    <property type="molecule type" value="Genomic_DNA"/>
</dbReference>
<dbReference type="GO" id="GO:0008876">
    <property type="term" value="F:quinoprotein glucose dehydrogenase activity"/>
    <property type="evidence" value="ECO:0007669"/>
    <property type="project" value="TreeGrafter"/>
</dbReference>
<feature type="transmembrane region" description="Helical" evidence="4">
    <location>
        <begin position="87"/>
        <end position="106"/>
    </location>
</feature>
<protein>
    <submittedName>
        <fullName evidence="6">Quinate dehydrogenase (Quinone)</fullName>
    </submittedName>
</protein>
<keyword evidence="3" id="KW-0560">Oxidoreductase</keyword>
<evidence type="ECO:0000313" key="7">
    <source>
        <dbReference type="Proteomes" id="UP000182272"/>
    </source>
</evidence>
<feature type="domain" description="Pyrrolo-quinoline quinone repeat" evidence="5">
    <location>
        <begin position="169"/>
        <end position="760"/>
    </location>
</feature>
<dbReference type="CDD" id="cd10280">
    <property type="entry name" value="PQQ_mGDH"/>
    <property type="match status" value="1"/>
</dbReference>
<sequence length="784" mass="84141">MSGTRMLMRVAGACVALIGLAMLTGGTWLVLLGGSGFYLVAGLLLAAVATGLWRQRSYAFGVAMALLVLSLAWAWREVGLDYWQLVPRISMFLVVACIVATLYPRLEDSKGRSGSRGVRRLTLPLLLAMIVAGTIAGFNPHPGVAPLPGFQEALAAASSDTGESGNPDWPQYGQNVRGSRYSALSEINTSNVADLEVAWQYRTGDVPSGEAAFQGTPIKLGDMLYVCTPYSKVVAVDAETGEQKWTFDPKVKSKEWQRCRGLASWSEPADSVVQANGLCHTRIVLTTLDARLITLDAHSGAVCPSFGKQGEVNLLDGLSERAKDSYYPTSAPLVAGDVIVTGARMQDWAASGEPSGVVRGWDVRNGKLVWAWDPAAPKRGQPLPSGETYPDQTPNFWGTASYDPELGLIYVPTGNQTPDFWGGNRLPASETYNASVVAIDVKTGIDRWHFRTVNHDLHDYDVAAQPILHDLPTGNGDTTPVVIVLTKTGQVFVLDRRDGRPVFPIESRSVSAEGAPPGQHPAPVQPYSSVSLGYTPLTEQSMWGMTALDQLYCRIQFKRMHYVGDFTPLSTRRTLMYPGYYGGINWGGGAIDEASGLLVVNDIRIAHWAQFIKHEQALAAGYNPTGASGNYAEQRGAPFGVIHGMFTSPLGVPCIAPPYGTLTAIDLKSGQIAWQVPMGSTEDTPLPGGISGLPMPIGMPTMGGPLVTQGGLVFFSGSMDYYLRAMDSRTGQVLWKSRLPVGSQATPISYQGSTTGRQYVVVTAGGAQGPGKTRGDYVIAYRLP</sequence>
<dbReference type="PANTHER" id="PTHR32303:SF4">
    <property type="entry name" value="QUINOPROTEIN GLUCOSE DEHYDROGENASE"/>
    <property type="match status" value="1"/>
</dbReference>
<name>A0A1H6P3T3_9PSED</name>
<keyword evidence="4" id="KW-0812">Transmembrane</keyword>
<dbReference type="Gene3D" id="2.140.10.10">
    <property type="entry name" value="Quinoprotein alcohol dehydrogenase-like superfamily"/>
    <property type="match status" value="2"/>
</dbReference>
<evidence type="ECO:0000256" key="4">
    <source>
        <dbReference type="SAM" id="Phobius"/>
    </source>
</evidence>
<reference evidence="6 7" key="1">
    <citation type="submission" date="2016-10" db="EMBL/GenBank/DDBJ databases">
        <authorList>
            <person name="de Groot N.N."/>
        </authorList>
    </citation>
    <scope>NUCLEOTIDE SEQUENCE [LARGE SCALE GENOMIC DNA]</scope>
    <source>
        <strain evidence="6 7">LMG 2158</strain>
    </source>
</reference>
<dbReference type="InterPro" id="IPR018391">
    <property type="entry name" value="PQQ_b-propeller_rpt"/>
</dbReference>
<dbReference type="PANTHER" id="PTHR32303">
    <property type="entry name" value="QUINOPROTEIN ALCOHOL DEHYDROGENASE (CYTOCHROME C)"/>
    <property type="match status" value="1"/>
</dbReference>
<gene>
    <name evidence="6" type="ORF">SAMN05216581_4746</name>
</gene>
<dbReference type="GO" id="GO:0016020">
    <property type="term" value="C:membrane"/>
    <property type="evidence" value="ECO:0007669"/>
    <property type="project" value="InterPro"/>
</dbReference>
<dbReference type="RefSeq" id="WP_026007707.1">
    <property type="nucleotide sequence ID" value="NZ_CP162519.1"/>
</dbReference>
<comment type="cofactor">
    <cofactor evidence="1">
        <name>pyrroloquinoline quinone</name>
        <dbReference type="ChEBI" id="CHEBI:58442"/>
    </cofactor>
</comment>